<accession>A0ABN1KFW9</accession>
<keyword evidence="14" id="KW-1185">Reference proteome</keyword>
<evidence type="ECO:0000259" key="12">
    <source>
        <dbReference type="Pfam" id="PF16327"/>
    </source>
</evidence>
<name>A0ABN1KFW9_9BURK</name>
<comment type="function">
    <text evidence="9">Required for the biogenesis of c-type cytochromes. Possible subunit of a heme lyase.</text>
</comment>
<dbReference type="PANTHER" id="PTHR43653">
    <property type="entry name" value="CYTOCHROME C ASSEMBLY PROTEIN-RELATED"/>
    <property type="match status" value="1"/>
</dbReference>
<dbReference type="InterPro" id="IPR003568">
    <property type="entry name" value="Cyt_c_biogenesis_CcmF"/>
</dbReference>
<reference evidence="13 14" key="1">
    <citation type="journal article" date="2019" name="Int. J. Syst. Evol. Microbiol.">
        <title>The Global Catalogue of Microorganisms (GCM) 10K type strain sequencing project: providing services to taxonomists for standard genome sequencing and annotation.</title>
        <authorList>
            <consortium name="The Broad Institute Genomics Platform"/>
            <consortium name="The Broad Institute Genome Sequencing Center for Infectious Disease"/>
            <person name="Wu L."/>
            <person name="Ma J."/>
        </authorList>
    </citation>
    <scope>NUCLEOTIDE SEQUENCE [LARGE SCALE GENOMIC DNA]</scope>
    <source>
        <strain evidence="13 14">JCM 15503</strain>
    </source>
</reference>
<feature type="transmembrane region" description="Helical" evidence="10">
    <location>
        <begin position="404"/>
        <end position="423"/>
    </location>
</feature>
<dbReference type="Pfam" id="PF16327">
    <property type="entry name" value="CcmF_C"/>
    <property type="match status" value="1"/>
</dbReference>
<evidence type="ECO:0000256" key="6">
    <source>
        <dbReference type="ARBA" id="ARBA00022748"/>
    </source>
</evidence>
<evidence type="ECO:0000256" key="5">
    <source>
        <dbReference type="ARBA" id="ARBA00022692"/>
    </source>
</evidence>
<feature type="domain" description="Cytochrome c assembly protein" evidence="11">
    <location>
        <begin position="95"/>
        <end position="302"/>
    </location>
</feature>
<feature type="transmembrane region" description="Helical" evidence="10">
    <location>
        <begin position="319"/>
        <end position="337"/>
    </location>
</feature>
<feature type="transmembrane region" description="Helical" evidence="10">
    <location>
        <begin position="366"/>
        <end position="384"/>
    </location>
</feature>
<organism evidence="13 14">
    <name type="scientific">Ideonella azotifigens</name>
    <dbReference type="NCBI Taxonomy" id="513160"/>
    <lineage>
        <taxon>Bacteria</taxon>
        <taxon>Pseudomonadati</taxon>
        <taxon>Pseudomonadota</taxon>
        <taxon>Betaproteobacteria</taxon>
        <taxon>Burkholderiales</taxon>
        <taxon>Sphaerotilaceae</taxon>
        <taxon>Ideonella</taxon>
    </lineage>
</organism>
<evidence type="ECO:0000256" key="4">
    <source>
        <dbReference type="ARBA" id="ARBA00022519"/>
    </source>
</evidence>
<keyword evidence="5 10" id="KW-0812">Transmembrane</keyword>
<keyword evidence="7 10" id="KW-1133">Transmembrane helix</keyword>
<evidence type="ECO:0000256" key="9">
    <source>
        <dbReference type="ARBA" id="ARBA00037230"/>
    </source>
</evidence>
<dbReference type="Pfam" id="PF01578">
    <property type="entry name" value="Cytochrom_C_asm"/>
    <property type="match status" value="1"/>
</dbReference>
<feature type="transmembrane region" description="Helical" evidence="10">
    <location>
        <begin position="495"/>
        <end position="517"/>
    </location>
</feature>
<evidence type="ECO:0000256" key="1">
    <source>
        <dbReference type="ARBA" id="ARBA00004429"/>
    </source>
</evidence>
<evidence type="ECO:0000256" key="2">
    <source>
        <dbReference type="ARBA" id="ARBA00009186"/>
    </source>
</evidence>
<feature type="transmembrane region" description="Helical" evidence="10">
    <location>
        <begin position="244"/>
        <end position="266"/>
    </location>
</feature>
<dbReference type="EMBL" id="BAAAEW010000042">
    <property type="protein sequence ID" value="GAA0765661.1"/>
    <property type="molecule type" value="Genomic_DNA"/>
</dbReference>
<comment type="caution">
    <text evidence="13">The sequence shown here is derived from an EMBL/GenBank/DDBJ whole genome shotgun (WGS) entry which is preliminary data.</text>
</comment>
<evidence type="ECO:0000256" key="7">
    <source>
        <dbReference type="ARBA" id="ARBA00022989"/>
    </source>
</evidence>
<feature type="transmembrane region" description="Helical" evidence="10">
    <location>
        <begin position="217"/>
        <end position="238"/>
    </location>
</feature>
<evidence type="ECO:0000256" key="8">
    <source>
        <dbReference type="ARBA" id="ARBA00023136"/>
    </source>
</evidence>
<keyword evidence="6" id="KW-0201">Cytochrome c-type biogenesis</keyword>
<dbReference type="PRINTS" id="PR01410">
    <property type="entry name" value="CCBIOGENESIS"/>
</dbReference>
<comment type="similarity">
    <text evidence="2">Belongs to the CcmF/CycK/Ccl1/NrfE/CcsA family.</text>
</comment>
<dbReference type="RefSeq" id="WP_231011009.1">
    <property type="nucleotide sequence ID" value="NZ_BAAAEW010000042.1"/>
</dbReference>
<protein>
    <submittedName>
        <fullName evidence="13">Heme lyase CcmF/NrfE family subunit</fullName>
    </submittedName>
</protein>
<dbReference type="InterPro" id="IPR003567">
    <property type="entry name" value="Cyt_c_biogenesis"/>
</dbReference>
<feature type="domain" description="Cytochrome c-type biogenesis protein CcmF C-terminal" evidence="12">
    <location>
        <begin position="322"/>
        <end position="648"/>
    </location>
</feature>
<feature type="transmembrane region" description="Helical" evidence="10">
    <location>
        <begin position="185"/>
        <end position="205"/>
    </location>
</feature>
<feature type="transmembrane region" description="Helical" evidence="10">
    <location>
        <begin position="102"/>
        <end position="120"/>
    </location>
</feature>
<dbReference type="PRINTS" id="PR01411">
    <property type="entry name" value="CCMFBIOGNSIS"/>
</dbReference>
<feature type="transmembrane region" description="Helical" evidence="10">
    <location>
        <begin position="278"/>
        <end position="299"/>
    </location>
</feature>
<keyword evidence="3" id="KW-1003">Cell membrane</keyword>
<gene>
    <name evidence="13" type="ORF">GCM10009107_53000</name>
</gene>
<comment type="subcellular location">
    <subcellularLocation>
        <location evidence="1">Cell inner membrane</location>
        <topology evidence="1">Multi-pass membrane protein</topology>
    </subcellularLocation>
</comment>
<evidence type="ECO:0000313" key="14">
    <source>
        <dbReference type="Proteomes" id="UP001500279"/>
    </source>
</evidence>
<evidence type="ECO:0000313" key="13">
    <source>
        <dbReference type="EMBL" id="GAA0765661.1"/>
    </source>
</evidence>
<keyword evidence="13" id="KW-0456">Lyase</keyword>
<feature type="transmembrane region" description="Helical" evidence="10">
    <location>
        <begin position="12"/>
        <end position="32"/>
    </location>
</feature>
<sequence>MSSGLGLLGNTLLWLAVAAGLLQAGAGIGPWLAQPAATSRAGRLVRIGLVAQTVSLLAALVVLAWALAAQDLTIAYVVHHSHRAMPLVYRLAAVWGGHEGSLLLWAGLLAGWSAVAAWGLRAAEPVWASRVLGVLGALSLGLLALLLGGANPFEAWQGAAALREGQGLNPLLQDPAMALHPPLLYLGYAGTALPFAMTLATLAWGAPADWVRRARPFTAAALACLSVGITLGSWWSYYELGWGGWWFWDPVENASLLPWLALAALLHVQAGRDQRGRFAHASALLAMAAWALALLGTFLVRSGVLTSVHAFASDPLRGSALLCLMALTLLVCFVLYARHPERLSPAKAAPLPAAVSRESVLALNNLLLVVACASVALGTLYPLAMEVLSLGRLSVGAPYFERVLGPLLGLALALLVPAAWLRWGASPWRELLTRLRPVALLMALGAVAVPLLLWVVFDRWQWGSALALWLALGVAGSTLAWAWQRMRSVGWRGFGASPGGMVLAHLGVALFTAGVALSNGYGQERDVRLAPGESAALAGCPLKFEGLHDEIGPNYLARVGQFRWGCEGDAPRLLRAEKRVYIGSGRPTTEAAIAPGLWRDLYVAMGEPLGQGLSAAWSLRVQHKPGVRWIWAGALLMAAGAALSAAARRGRKAGVLVGAGAMA</sequence>
<dbReference type="GO" id="GO:0016829">
    <property type="term" value="F:lyase activity"/>
    <property type="evidence" value="ECO:0007669"/>
    <property type="project" value="UniProtKB-KW"/>
</dbReference>
<feature type="transmembrane region" description="Helical" evidence="10">
    <location>
        <begin position="44"/>
        <end position="68"/>
    </location>
</feature>
<feature type="transmembrane region" description="Helical" evidence="10">
    <location>
        <begin position="127"/>
        <end position="147"/>
    </location>
</feature>
<keyword evidence="8 10" id="KW-0472">Membrane</keyword>
<feature type="transmembrane region" description="Helical" evidence="10">
    <location>
        <begin position="462"/>
        <end position="483"/>
    </location>
</feature>
<feature type="transmembrane region" description="Helical" evidence="10">
    <location>
        <begin position="435"/>
        <end position="456"/>
    </location>
</feature>
<dbReference type="InterPro" id="IPR002541">
    <property type="entry name" value="Cyt_c_assembly"/>
</dbReference>
<proteinExistence type="inferred from homology"/>
<evidence type="ECO:0000259" key="11">
    <source>
        <dbReference type="Pfam" id="PF01578"/>
    </source>
</evidence>
<keyword evidence="4" id="KW-0997">Cell inner membrane</keyword>
<evidence type="ECO:0000256" key="3">
    <source>
        <dbReference type="ARBA" id="ARBA00022475"/>
    </source>
</evidence>
<dbReference type="PANTHER" id="PTHR43653:SF1">
    <property type="entry name" value="CYTOCHROME C-TYPE BIOGENESIS PROTEIN CCMF"/>
    <property type="match status" value="1"/>
</dbReference>
<evidence type="ECO:0000256" key="10">
    <source>
        <dbReference type="SAM" id="Phobius"/>
    </source>
</evidence>
<dbReference type="InterPro" id="IPR032523">
    <property type="entry name" value="CcmF_C"/>
</dbReference>
<feature type="transmembrane region" description="Helical" evidence="10">
    <location>
        <begin position="629"/>
        <end position="647"/>
    </location>
</feature>
<dbReference type="Proteomes" id="UP001500279">
    <property type="component" value="Unassembled WGS sequence"/>
</dbReference>